<evidence type="ECO:0000256" key="6">
    <source>
        <dbReference type="ARBA" id="ARBA00022549"/>
    </source>
</evidence>
<dbReference type="GO" id="GO:0009535">
    <property type="term" value="C:chloroplast thylakoid membrane"/>
    <property type="evidence" value="ECO:0007669"/>
    <property type="project" value="UniProtKB-SubCell"/>
</dbReference>
<dbReference type="GeneID" id="33360175"/>
<keyword evidence="6" id="KW-0042">Antenna complex</keyword>
<evidence type="ECO:0000256" key="15">
    <source>
        <dbReference type="PIRSR" id="PIRSR000081-2"/>
    </source>
</evidence>
<protein>
    <submittedName>
        <fullName evidence="17">Allophycocyanin gamma subunit</fullName>
    </submittedName>
</protein>
<evidence type="ECO:0000256" key="2">
    <source>
        <dbReference type="ARBA" id="ARBA00008182"/>
    </source>
</evidence>
<evidence type="ECO:0000256" key="5">
    <source>
        <dbReference type="ARBA" id="ARBA00022531"/>
    </source>
</evidence>
<feature type="modified residue" description="N4-methylasparagine" evidence="15">
    <location>
        <position position="71"/>
    </location>
</feature>
<name>A0A1Z1MLI7_9FLOR</name>
<evidence type="ECO:0000256" key="11">
    <source>
        <dbReference type="ARBA" id="ARBA00023078"/>
    </source>
</evidence>
<evidence type="ECO:0000256" key="1">
    <source>
        <dbReference type="ARBA" id="ARBA00004185"/>
    </source>
</evidence>
<dbReference type="CDD" id="cd12125">
    <property type="entry name" value="APC_alpha"/>
    <property type="match status" value="1"/>
</dbReference>
<dbReference type="AlphaFoldDB" id="A0A1Z1MLI7"/>
<dbReference type="GO" id="GO:0030089">
    <property type="term" value="C:phycobilisome"/>
    <property type="evidence" value="ECO:0007669"/>
    <property type="project" value="UniProtKB-KW"/>
</dbReference>
<comment type="similarity">
    <text evidence="2 16">Belongs to the phycobiliprotein family.</text>
</comment>
<dbReference type="PANTHER" id="PTHR34011:SF2">
    <property type="entry name" value="ALLOPHYCOCYANIN ALPHA CHAIN"/>
    <property type="match status" value="1"/>
</dbReference>
<gene>
    <name evidence="17" type="primary">apcD</name>
</gene>
<keyword evidence="12 16" id="KW-0472">Membrane</keyword>
<dbReference type="GO" id="GO:0015979">
    <property type="term" value="P:photosynthesis"/>
    <property type="evidence" value="ECO:0007669"/>
    <property type="project" value="UniProtKB-KW"/>
</dbReference>
<dbReference type="InterPro" id="IPR009050">
    <property type="entry name" value="Globin-like_sf"/>
</dbReference>
<evidence type="ECO:0000313" key="17">
    <source>
        <dbReference type="EMBL" id="ARW66943.1"/>
    </source>
</evidence>
<evidence type="ECO:0000256" key="10">
    <source>
        <dbReference type="ARBA" id="ARBA00022991"/>
    </source>
</evidence>
<reference evidence="17" key="1">
    <citation type="journal article" date="2017" name="J. Phycol.">
        <title>Analysis of chloroplast genomes and a supermatrix inform reclassification of the Rhodomelaceae (Rhodophyta).</title>
        <authorList>
            <person name="Diaz-Tapia P."/>
            <person name="Maggs C.A."/>
            <person name="West J.A."/>
            <person name="Verbruggen H."/>
        </authorList>
    </citation>
    <scope>NUCLEOTIDE SEQUENCE</scope>
    <source>
        <strain evidence="17">PD1151</strain>
    </source>
</reference>
<dbReference type="EMBL" id="MF101445">
    <property type="protein sequence ID" value="ARW66943.1"/>
    <property type="molecule type" value="Genomic_DNA"/>
</dbReference>
<accession>A0A1Z1MLI7</accession>
<keyword evidence="9 16" id="KW-0249">Electron transport</keyword>
<dbReference type="InterPro" id="IPR012128">
    <property type="entry name" value="Phycobilisome_asu/bsu"/>
</dbReference>
<keyword evidence="13 16" id="KW-0089">Bile pigment</keyword>
<proteinExistence type="inferred from homology"/>
<feature type="binding site" evidence="14">
    <location>
        <position position="81"/>
    </location>
    <ligand>
        <name>(2R,3E)-phycocyanobilin</name>
        <dbReference type="ChEBI" id="CHEBI:85275"/>
        <label>1</label>
    </ligand>
</feature>
<dbReference type="PANTHER" id="PTHR34011">
    <property type="entry name" value="PHYCOBILISOME 32.1 KDA LINKER POLYPEPTIDE, PHYCOCYANIN-ASSOCIATED, ROD 2-RELATED"/>
    <property type="match status" value="1"/>
</dbReference>
<evidence type="ECO:0000256" key="7">
    <source>
        <dbReference type="ARBA" id="ARBA00022640"/>
    </source>
</evidence>
<dbReference type="InterPro" id="IPR038719">
    <property type="entry name" value="Phycobilisome_asu/bsu_sf"/>
</dbReference>
<evidence type="ECO:0000256" key="14">
    <source>
        <dbReference type="PIRSR" id="PIRSR000081-1"/>
    </source>
</evidence>
<evidence type="ECO:0000256" key="12">
    <source>
        <dbReference type="ARBA" id="ARBA00023136"/>
    </source>
</evidence>
<dbReference type="PIRSF" id="PIRSF000081">
    <property type="entry name" value="Phycocyanin"/>
    <property type="match status" value="1"/>
</dbReference>
<keyword evidence="5 16" id="KW-0602">Photosynthesis</keyword>
<feature type="binding site" evidence="14">
    <location>
        <position position="76"/>
    </location>
    <ligand>
        <name>(2R,3E)-phycocyanobilin</name>
        <dbReference type="ChEBI" id="CHEBI:85275"/>
        <label>1</label>
    </ligand>
</feature>
<evidence type="ECO:0000256" key="9">
    <source>
        <dbReference type="ARBA" id="ARBA00022982"/>
    </source>
</evidence>
<keyword evidence="11 16" id="KW-0793">Thylakoid</keyword>
<sequence>MSVVSKIIINADNELRYPSVGELKSLQEYFQTSEKRIFISFILRDKEQQIIQLASKVIFKLHPEYIAPGGNAEGARRRSLCLRDYGWYLRLVSYGILSGDKDSIETIGIIGAREMYNSLGVPILGMIDAIECLKNASLDFFSDDQIKLIVPYFDFIIQGLSN</sequence>
<keyword evidence="4 16" id="KW-0150">Chloroplast</keyword>
<keyword evidence="7 16" id="KW-0934">Plastid</keyword>
<keyword evidence="3 16" id="KW-0813">Transport</keyword>
<evidence type="ECO:0000256" key="13">
    <source>
        <dbReference type="ARBA" id="ARBA00023307"/>
    </source>
</evidence>
<keyword evidence="8 16" id="KW-0605">Phycobilisome</keyword>
<keyword evidence="10 16" id="KW-0157">Chromophore</keyword>
<dbReference type="SUPFAM" id="SSF46458">
    <property type="entry name" value="Globin-like"/>
    <property type="match status" value="1"/>
</dbReference>
<dbReference type="RefSeq" id="YP_009397757.1">
    <property type="nucleotide sequence ID" value="NC_035289.1"/>
</dbReference>
<comment type="subcellular location">
    <subcellularLocation>
        <location evidence="1 16">Plastid</location>
        <location evidence="1 16">Chloroplast thylakoid membrane</location>
        <topology evidence="1 16">Peripheral membrane protein</topology>
        <orientation evidence="1 16">Stromal side</orientation>
    </subcellularLocation>
</comment>
<evidence type="ECO:0000256" key="16">
    <source>
        <dbReference type="RuleBase" id="RU004438"/>
    </source>
</evidence>
<organism evidence="17">
    <name type="scientific">Sonderella linearis</name>
    <dbReference type="NCBI Taxonomy" id="110477"/>
    <lineage>
        <taxon>Eukaryota</taxon>
        <taxon>Rhodophyta</taxon>
        <taxon>Florideophyceae</taxon>
        <taxon>Rhodymeniophycidae</taxon>
        <taxon>Ceramiales</taxon>
        <taxon>Rhodomelaceae</taxon>
        <taxon>Sonderella</taxon>
    </lineage>
</organism>
<evidence type="ECO:0000256" key="4">
    <source>
        <dbReference type="ARBA" id="ARBA00022528"/>
    </source>
</evidence>
<dbReference type="Gene3D" id="1.10.490.20">
    <property type="entry name" value="Phycocyanins"/>
    <property type="match status" value="1"/>
</dbReference>
<geneLocation type="chloroplast" evidence="17"/>
<dbReference type="Pfam" id="PF00502">
    <property type="entry name" value="Phycobilisome"/>
    <property type="match status" value="1"/>
</dbReference>
<feature type="binding site" evidence="14">
    <location>
        <position position="71"/>
    </location>
    <ligand>
        <name>(2R,3E)-phycocyanobilin</name>
        <dbReference type="ChEBI" id="CHEBI:85275"/>
        <label>1</label>
    </ligand>
</feature>
<evidence type="ECO:0000256" key="3">
    <source>
        <dbReference type="ARBA" id="ARBA00022448"/>
    </source>
</evidence>
<evidence type="ECO:0000256" key="8">
    <source>
        <dbReference type="ARBA" id="ARBA00022738"/>
    </source>
</evidence>